<dbReference type="Proteomes" id="UP000054561">
    <property type="component" value="Unassembled WGS sequence"/>
</dbReference>
<dbReference type="VEuPathDB" id="PlasmoDB:AK88_05093"/>
<proteinExistence type="predicted"/>
<dbReference type="GO" id="GO:0046856">
    <property type="term" value="P:phosphatidylinositol dephosphorylation"/>
    <property type="evidence" value="ECO:0007669"/>
    <property type="project" value="InterPro"/>
</dbReference>
<dbReference type="EMBL" id="KQ001736">
    <property type="protein sequence ID" value="KJP85282.1"/>
    <property type="molecule type" value="Genomic_DNA"/>
</dbReference>
<keyword evidence="7" id="KW-1185">Reference proteome</keyword>
<protein>
    <recommendedName>
        <fullName evidence="5">SAC domain-containing protein</fullName>
    </recommendedName>
</protein>
<dbReference type="OrthoDB" id="405996at2759"/>
<dbReference type="OMA" id="DNNNRCD"/>
<reference evidence="6 7" key="1">
    <citation type="submission" date="2014-03" db="EMBL/GenBank/DDBJ databases">
        <title>The Genome Sequence of Plasmodium fragile nilgiri.</title>
        <authorList>
            <consortium name="The Broad Institute Genomics Platform"/>
            <consortium name="The Broad Institute Genome Sequencing Center for Infectious Disease"/>
            <person name="Neafsey D."/>
            <person name="Duraisingh M."/>
            <person name="Young S.K."/>
            <person name="Zeng Q."/>
            <person name="Gargeya S."/>
            <person name="Abouelleil A."/>
            <person name="Alvarado L."/>
            <person name="Chapman S.B."/>
            <person name="Gainer-Dewar J."/>
            <person name="Goldberg J."/>
            <person name="Griggs A."/>
            <person name="Gujja S."/>
            <person name="Hansen M."/>
            <person name="Howarth C."/>
            <person name="Imamovic A."/>
            <person name="Larimer J."/>
            <person name="Pearson M."/>
            <person name="Poon T.W."/>
            <person name="Priest M."/>
            <person name="Roberts A."/>
            <person name="Saif S."/>
            <person name="Shea T."/>
            <person name="Sykes S."/>
            <person name="Wortman J."/>
            <person name="Nusbaum C."/>
            <person name="Birren B."/>
        </authorList>
    </citation>
    <scope>NUCLEOTIDE SEQUENCE [LARGE SCALE GENOMIC DNA]</scope>
    <source>
        <strain evidence="7">nilgiri</strain>
    </source>
</reference>
<dbReference type="InterPro" id="IPR002013">
    <property type="entry name" value="SAC_dom"/>
</dbReference>
<dbReference type="GO" id="GO:0043813">
    <property type="term" value="F:phosphatidylinositol-3,5-bisphosphate 5-phosphatase activity"/>
    <property type="evidence" value="ECO:0007669"/>
    <property type="project" value="InterPro"/>
</dbReference>
<dbReference type="AlphaFoldDB" id="A0A0D9QEQ1"/>
<keyword evidence="2" id="KW-0378">Hydrolase</keyword>
<sequence>MQAGSLVALRKVKVYGSRESLFIIGLNKKQEAYEITEVARSREIHVKRNFQLHTKSSYRNFVGKNGLEYVCKCEGLLGCIRFLSYPYLYVITKKEKVAVLFNEHKVYVVKSVLLIPFRDDVFENFNDENELVQIFYNSVNHKYIYFSYTYNLPCCVQENYYLQKEFLRGVNIHCKDYKNEYLWNRYHSKSFMRQNVFICVPAISGFFVQSKFCCEGKVIDVTFIARRCHKYAGTRYRKRGINAKGYSANQVETELILFQRDYETAILSYVQLRGSVPVFWSQGINYHLLKRPKIKCIKNDVLFTCTKKHFNHLFARYGYPIIAINLLSKNKHSDENNLSNEYEACIGVINKDMPPPIRIIYKHLDLRKAYKIGTKYTLQKLKIIFNFSQRNVGYFYLRNGQVVLFQRGILRFNCVDCLDRTNAAQLFLKMYMLVHFLELITRVKKKVLCVNHVGYLSQMYEELGDAIANQYAGSTAHKKYTPGQSNNFFVQSKELLTSIKRYYISSFNDLEKQKSINLFLGVADDKLQDMRHAHDLDTYVHGRTFFRPSGSGRDAPFWWVLPLERFCAKAESLLGGSLRRGPAKGRSGKRSDKRSKRRTARRTATKHAQGRGNKVVPNMLRNLKFYRCFSDTNVFKNLYNVHNWEGRFAQVVEVAVRGSSEVGTNAQVTCASSTAAALLLKSCGGASYVGRRSIKSEADVLSPFEKSLNLIAHIHKLYDTYKHDFCFYFKNKNIFRYRVWRIIATYNYLTYLRTFFDVFFLLYYCFCKRYSVRMVYMSHVNFVCASLGGEKRAEERANNTVGQCNQRVYRGSPPLVNFYTFEKDVQEIIHQYGSYKKVSFALEPYLHYTSLNSAPYHYMLMSGRSLIGSRGDKKKRPSFRTRHICKKGSVTNIFKRSCGSHVNDSVVVHEEGKTRCKFMLKTKIFEQMRNGVVKGQGSCAYYSRAYERAKRRCSEGPATGRMQTTEQTQQLEQLEQLEHQIKKTPRGYCPIYFNANMVKFFFFIYSSCRGGDATGENAGRSASMSVVKEVVMDALRVAMGLPASLGVMQTSVPAQNMQLLLRQATRARSLQHFLSDLYMHYVYKNDQYKELHVESLHNPNAPSCSDEKSKVKKSEQRFLLDEYDTFEHNLKKKKKKIWQVDRKIKNEVGKHHAHLCQEYLSFKHFTKTYFNDMIDLRRRDREVNKFFLHQIELGNTLTSNQTYQCFVENSSYFKKLEGKKNHFTTTWTSAQMAPNVNVLRHRLEGQVDYRQYCNPMEREIFRP</sequence>
<evidence type="ECO:0000259" key="5">
    <source>
        <dbReference type="PROSITE" id="PS50275"/>
    </source>
</evidence>
<evidence type="ECO:0000256" key="3">
    <source>
        <dbReference type="ARBA" id="ARBA00023136"/>
    </source>
</evidence>
<dbReference type="GeneID" id="24270407"/>
<comment type="subcellular location">
    <subcellularLocation>
        <location evidence="1">Endomembrane system</location>
    </subcellularLocation>
</comment>
<gene>
    <name evidence="6" type="ORF">AK88_05093</name>
</gene>
<feature type="compositionally biased region" description="Basic residues" evidence="4">
    <location>
        <begin position="581"/>
        <end position="609"/>
    </location>
</feature>
<feature type="domain" description="SAC" evidence="5">
    <location>
        <begin position="135"/>
        <end position="473"/>
    </location>
</feature>
<dbReference type="PROSITE" id="PS50275">
    <property type="entry name" value="SAC"/>
    <property type="match status" value="1"/>
</dbReference>
<dbReference type="PANTHER" id="PTHR45738">
    <property type="entry name" value="POLYPHOSPHOINOSITIDE PHOSPHATASE"/>
    <property type="match status" value="1"/>
</dbReference>
<evidence type="ECO:0000313" key="7">
    <source>
        <dbReference type="Proteomes" id="UP000054561"/>
    </source>
</evidence>
<evidence type="ECO:0000313" key="6">
    <source>
        <dbReference type="EMBL" id="KJP85282.1"/>
    </source>
</evidence>
<name>A0A0D9QEQ1_PLAFR</name>
<evidence type="ECO:0000256" key="1">
    <source>
        <dbReference type="ARBA" id="ARBA00004308"/>
    </source>
</evidence>
<dbReference type="GO" id="GO:0012505">
    <property type="term" value="C:endomembrane system"/>
    <property type="evidence" value="ECO:0007669"/>
    <property type="project" value="UniProtKB-SubCell"/>
</dbReference>
<dbReference type="InterPro" id="IPR043573">
    <property type="entry name" value="Fig4-like"/>
</dbReference>
<keyword evidence="3" id="KW-0472">Membrane</keyword>
<feature type="region of interest" description="Disordered" evidence="4">
    <location>
        <begin position="578"/>
        <end position="612"/>
    </location>
</feature>
<dbReference type="Pfam" id="PF02383">
    <property type="entry name" value="Syja_N"/>
    <property type="match status" value="1"/>
</dbReference>
<evidence type="ECO:0000256" key="4">
    <source>
        <dbReference type="SAM" id="MobiDB-lite"/>
    </source>
</evidence>
<evidence type="ECO:0000256" key="2">
    <source>
        <dbReference type="ARBA" id="ARBA00022801"/>
    </source>
</evidence>
<accession>A0A0D9QEQ1</accession>
<dbReference type="RefSeq" id="XP_012338118.1">
    <property type="nucleotide sequence ID" value="XM_012482695.1"/>
</dbReference>
<dbReference type="PANTHER" id="PTHR45738:SF5">
    <property type="entry name" value="POLYPHOSPHOINOSITIDE PHOSPHATASE"/>
    <property type="match status" value="1"/>
</dbReference>
<organism evidence="6 7">
    <name type="scientific">Plasmodium fragile</name>
    <dbReference type="NCBI Taxonomy" id="5857"/>
    <lineage>
        <taxon>Eukaryota</taxon>
        <taxon>Sar</taxon>
        <taxon>Alveolata</taxon>
        <taxon>Apicomplexa</taxon>
        <taxon>Aconoidasida</taxon>
        <taxon>Haemosporida</taxon>
        <taxon>Plasmodiidae</taxon>
        <taxon>Plasmodium</taxon>
        <taxon>Plasmodium (Plasmodium)</taxon>
    </lineage>
</organism>